<dbReference type="GO" id="GO:0016567">
    <property type="term" value="P:protein ubiquitination"/>
    <property type="evidence" value="ECO:0007669"/>
    <property type="project" value="TreeGrafter"/>
</dbReference>
<name>A0AAV7YFI4_9EUKA</name>
<feature type="compositionally biased region" description="Basic and acidic residues" evidence="19">
    <location>
        <begin position="284"/>
        <end position="296"/>
    </location>
</feature>
<evidence type="ECO:0000256" key="4">
    <source>
        <dbReference type="ARBA" id="ARBA00005797"/>
    </source>
</evidence>
<feature type="compositionally biased region" description="Basic and acidic residues" evidence="19">
    <location>
        <begin position="148"/>
        <end position="175"/>
    </location>
</feature>
<keyword evidence="10 18" id="KW-0863">Zinc-finger</keyword>
<dbReference type="InterPro" id="IPR017907">
    <property type="entry name" value="Znf_RING_CS"/>
</dbReference>
<dbReference type="EC" id="2.3.2.27" evidence="5"/>
<comment type="similarity">
    <text evidence="4">Belongs to the CHFR family.</text>
</comment>
<feature type="compositionally biased region" description="Basic and acidic residues" evidence="19">
    <location>
        <begin position="366"/>
        <end position="399"/>
    </location>
</feature>
<evidence type="ECO:0000256" key="15">
    <source>
        <dbReference type="ARBA" id="ARBA00023306"/>
    </source>
</evidence>
<organism evidence="22 23">
    <name type="scientific">Anaeramoeba flamelloides</name>
    <dbReference type="NCBI Taxonomy" id="1746091"/>
    <lineage>
        <taxon>Eukaryota</taxon>
        <taxon>Metamonada</taxon>
        <taxon>Anaeramoebidae</taxon>
        <taxon>Anaeramoeba</taxon>
    </lineage>
</organism>
<feature type="region of interest" description="Disordered" evidence="19">
    <location>
        <begin position="361"/>
        <end position="399"/>
    </location>
</feature>
<dbReference type="InterPro" id="IPR040909">
    <property type="entry name" value="CHFR_Znf-CRD"/>
</dbReference>
<dbReference type="Pfam" id="PF17979">
    <property type="entry name" value="zf-CRD"/>
    <property type="match status" value="1"/>
</dbReference>
<feature type="domain" description="RING-type" evidence="21">
    <location>
        <begin position="407"/>
        <end position="446"/>
    </location>
</feature>
<dbReference type="AlphaFoldDB" id="A0AAV7YFI4"/>
<feature type="region of interest" description="Disordered" evidence="19">
    <location>
        <begin position="322"/>
        <end position="347"/>
    </location>
</feature>
<feature type="region of interest" description="Disordered" evidence="19">
    <location>
        <begin position="505"/>
        <end position="545"/>
    </location>
</feature>
<comment type="pathway">
    <text evidence="3">Protein modification; protein ubiquitination.</text>
</comment>
<comment type="catalytic activity">
    <reaction evidence="1">
        <text>S-ubiquitinyl-[E2 ubiquitin-conjugating enzyme]-L-cysteine + [acceptor protein]-L-lysine = [E2 ubiquitin-conjugating enzyme]-L-cysteine + N(6)-ubiquitinyl-[acceptor protein]-L-lysine.</text>
        <dbReference type="EC" id="2.3.2.27"/>
    </reaction>
</comment>
<dbReference type="SMART" id="SM00184">
    <property type="entry name" value="RING"/>
    <property type="match status" value="1"/>
</dbReference>
<keyword evidence="14" id="KW-0539">Nucleus</keyword>
<keyword evidence="11" id="KW-0498">Mitosis</keyword>
<keyword evidence="7" id="KW-0132">Cell division</keyword>
<evidence type="ECO:0000256" key="8">
    <source>
        <dbReference type="ARBA" id="ARBA00022679"/>
    </source>
</evidence>
<protein>
    <recommendedName>
        <fullName evidence="6">E3 ubiquitin-protein ligase CHFR</fullName>
        <ecNumber evidence="5">2.3.2.27</ecNumber>
    </recommendedName>
    <alternativeName>
        <fullName evidence="17">Checkpoint with forkhead and RING finger domains protein</fullName>
    </alternativeName>
    <alternativeName>
        <fullName evidence="16">RING-type E3 ubiquitin transferase CHFR</fullName>
    </alternativeName>
</protein>
<evidence type="ECO:0000256" key="14">
    <source>
        <dbReference type="ARBA" id="ARBA00023242"/>
    </source>
</evidence>
<feature type="compositionally biased region" description="Polar residues" evidence="19">
    <location>
        <begin position="268"/>
        <end position="283"/>
    </location>
</feature>
<keyword evidence="8" id="KW-0808">Transferase</keyword>
<evidence type="ECO:0000313" key="23">
    <source>
        <dbReference type="Proteomes" id="UP001146793"/>
    </source>
</evidence>
<dbReference type="EMBL" id="JANTQA010000063">
    <property type="protein sequence ID" value="KAJ3427376.1"/>
    <property type="molecule type" value="Genomic_DNA"/>
</dbReference>
<accession>A0AAV7YFI4</accession>
<dbReference type="PROSITE" id="PS00518">
    <property type="entry name" value="ZF_RING_1"/>
    <property type="match status" value="1"/>
</dbReference>
<feature type="region of interest" description="Disordered" evidence="19">
    <location>
        <begin position="148"/>
        <end position="306"/>
    </location>
</feature>
<evidence type="ECO:0000256" key="16">
    <source>
        <dbReference type="ARBA" id="ARBA00029800"/>
    </source>
</evidence>
<evidence type="ECO:0000259" key="21">
    <source>
        <dbReference type="PROSITE" id="PS50089"/>
    </source>
</evidence>
<dbReference type="Gene3D" id="2.60.200.20">
    <property type="match status" value="1"/>
</dbReference>
<dbReference type="PANTHER" id="PTHR16079">
    <property type="entry name" value="UBIQUITIN LIGASE PROTEIN CHFR"/>
    <property type="match status" value="1"/>
</dbReference>
<evidence type="ECO:0000256" key="6">
    <source>
        <dbReference type="ARBA" id="ARBA00017908"/>
    </source>
</evidence>
<dbReference type="PROSITE" id="PS50006">
    <property type="entry name" value="FHA_DOMAIN"/>
    <property type="match status" value="1"/>
</dbReference>
<feature type="compositionally biased region" description="Acidic residues" evidence="19">
    <location>
        <begin position="510"/>
        <end position="527"/>
    </location>
</feature>
<dbReference type="InterPro" id="IPR001841">
    <property type="entry name" value="Znf_RING"/>
</dbReference>
<feature type="compositionally biased region" description="Basic and acidic residues" evidence="19">
    <location>
        <begin position="193"/>
        <end position="239"/>
    </location>
</feature>
<dbReference type="GO" id="GO:0006511">
    <property type="term" value="P:ubiquitin-dependent protein catabolic process"/>
    <property type="evidence" value="ECO:0007669"/>
    <property type="project" value="TreeGrafter"/>
</dbReference>
<evidence type="ECO:0000256" key="2">
    <source>
        <dbReference type="ARBA" id="ARBA00004322"/>
    </source>
</evidence>
<dbReference type="GO" id="GO:0016874">
    <property type="term" value="F:ligase activity"/>
    <property type="evidence" value="ECO:0007669"/>
    <property type="project" value="UniProtKB-KW"/>
</dbReference>
<dbReference type="InterPro" id="IPR052256">
    <property type="entry name" value="E3_ubiquitin-ligase_CHFR"/>
</dbReference>
<evidence type="ECO:0000256" key="7">
    <source>
        <dbReference type="ARBA" id="ARBA00022618"/>
    </source>
</evidence>
<comment type="subcellular location">
    <subcellularLocation>
        <location evidence="2">Nucleus</location>
        <location evidence="2">PML body</location>
    </subcellularLocation>
</comment>
<feature type="compositionally biased region" description="Acidic residues" evidence="19">
    <location>
        <begin position="240"/>
        <end position="264"/>
    </location>
</feature>
<evidence type="ECO:0000256" key="9">
    <source>
        <dbReference type="ARBA" id="ARBA00022723"/>
    </source>
</evidence>
<gene>
    <name evidence="22" type="ORF">M0812_26959</name>
</gene>
<dbReference type="PANTHER" id="PTHR16079:SF4">
    <property type="entry name" value="E3 UBIQUITIN-PROTEIN LIGASE CHFR"/>
    <property type="match status" value="1"/>
</dbReference>
<proteinExistence type="inferred from homology"/>
<dbReference type="GO" id="GO:0008270">
    <property type="term" value="F:zinc ion binding"/>
    <property type="evidence" value="ECO:0007669"/>
    <property type="project" value="UniProtKB-KW"/>
</dbReference>
<keyword evidence="22" id="KW-0436">Ligase</keyword>
<evidence type="ECO:0000256" key="11">
    <source>
        <dbReference type="ARBA" id="ARBA00022776"/>
    </source>
</evidence>
<comment type="caution">
    <text evidence="22">The sequence shown here is derived from an EMBL/GenBank/DDBJ whole genome shotgun (WGS) entry which is preliminary data.</text>
</comment>
<evidence type="ECO:0000256" key="19">
    <source>
        <dbReference type="SAM" id="MobiDB-lite"/>
    </source>
</evidence>
<dbReference type="Pfam" id="PF00498">
    <property type="entry name" value="FHA"/>
    <property type="match status" value="1"/>
</dbReference>
<dbReference type="SUPFAM" id="SSF57850">
    <property type="entry name" value="RING/U-box"/>
    <property type="match status" value="1"/>
</dbReference>
<keyword evidence="15" id="KW-0131">Cell cycle</keyword>
<evidence type="ECO:0000256" key="18">
    <source>
        <dbReference type="PROSITE-ProRule" id="PRU00175"/>
    </source>
</evidence>
<dbReference type="Pfam" id="PF13920">
    <property type="entry name" value="zf-C3HC4_3"/>
    <property type="match status" value="1"/>
</dbReference>
<dbReference type="PROSITE" id="PS50089">
    <property type="entry name" value="ZF_RING_2"/>
    <property type="match status" value="1"/>
</dbReference>
<dbReference type="SUPFAM" id="SSF49879">
    <property type="entry name" value="SMAD/FHA domain"/>
    <property type="match status" value="1"/>
</dbReference>
<dbReference type="InterPro" id="IPR000253">
    <property type="entry name" value="FHA_dom"/>
</dbReference>
<sequence length="887" mass="102944">MEQPLQEETLSLNEENEEEEALQSWCRLTSLNPKYHNIEVVEPKELFGRTQPCKHLFNFNWVSSQHFELRKETNENEKVTFAYLYDYSSNGTFVNKKRIGRKNKVQLKTGDTICLSVSDYKKTKRKEVKKDFIAFTVALNFGTELSQDQKKDNEKNILQKSESKPQEKEEKENNGKTKKKNLPLFKNGSNTETIEKEETNEKKKEDGKKEEEEEKKEGVEEKKVQLKNVEVENKIKVEVENEEEVEKEIDITKEEEEEEEEEGDLGLKQNNSTQRTEINNMNSKEQKEDNGGNDRTKKSKLLLFTNKNLFKQSFQEKIEEENKNLRKRNEQKMNDEEGSDLEQKGKANEIEQVIKKKRTNQNIVIQEEKPKADNQESKHNNTESKDQKAKDEDNKGSSDKLEENLMCSICHEIQHNPIACVPCMHSFCGGCITQWSDRSSDCPLCKTKIDSYHRNFGLKNILAVYLENHPDKKRDPEDIQELDENDTILERQLKKRKRRLKKRGNILQKDDDDDSDSSFDSDSDSDSDVGVNNAQPHLFGNVNNNNGLFGNRNINQWRFGMGNNRQPALFGNLNNNNGLFGNRNVNQGRFGFGNVNQNLALFGNVNNARPLYGNLNYNPPLFGNPNNMNNGLFGNRNINHGRFGLGNNLQPALFGNVNNHGGFFGNVNNPTGPFGRHNDKQLIRMNKCSECVVPRKDDNFKCDQNNPKHFVCHACNNFFADRNDPKWKIECEHCKNKFCNNYRENGCKCKTLELKKIKEHQFKILPMDCFNNNRYERQILHNYLEENSINIDNFFQDLLKNLDSKTYSKDDLNTFVGLKSDSFICTVCFKKLANELIYAYRANIPPEKLPKKVTTRGDCWYGKLCRTQSTNYNHATKLNHICKQTKH</sequence>
<evidence type="ECO:0000256" key="10">
    <source>
        <dbReference type="ARBA" id="ARBA00022771"/>
    </source>
</evidence>
<evidence type="ECO:0000256" key="3">
    <source>
        <dbReference type="ARBA" id="ARBA00004906"/>
    </source>
</evidence>
<dbReference type="Gene3D" id="3.30.40.10">
    <property type="entry name" value="Zinc/RING finger domain, C3HC4 (zinc finger)"/>
    <property type="match status" value="1"/>
</dbReference>
<dbReference type="GO" id="GO:0051301">
    <property type="term" value="P:cell division"/>
    <property type="evidence" value="ECO:0007669"/>
    <property type="project" value="UniProtKB-KW"/>
</dbReference>
<dbReference type="SMART" id="SM00240">
    <property type="entry name" value="FHA"/>
    <property type="match status" value="1"/>
</dbReference>
<evidence type="ECO:0000256" key="13">
    <source>
        <dbReference type="ARBA" id="ARBA00022833"/>
    </source>
</evidence>
<keyword evidence="9" id="KW-0479">Metal-binding</keyword>
<evidence type="ECO:0000256" key="17">
    <source>
        <dbReference type="ARBA" id="ARBA00031332"/>
    </source>
</evidence>
<dbReference type="GO" id="GO:0005634">
    <property type="term" value="C:nucleus"/>
    <property type="evidence" value="ECO:0007669"/>
    <property type="project" value="TreeGrafter"/>
</dbReference>
<feature type="domain" description="FHA" evidence="20">
    <location>
        <begin position="45"/>
        <end position="99"/>
    </location>
</feature>
<dbReference type="InterPro" id="IPR008984">
    <property type="entry name" value="SMAD_FHA_dom_sf"/>
</dbReference>
<keyword evidence="12" id="KW-0833">Ubl conjugation pathway</keyword>
<evidence type="ECO:0000313" key="22">
    <source>
        <dbReference type="EMBL" id="KAJ3427376.1"/>
    </source>
</evidence>
<dbReference type="Proteomes" id="UP001146793">
    <property type="component" value="Unassembled WGS sequence"/>
</dbReference>
<keyword evidence="13" id="KW-0862">Zinc</keyword>
<evidence type="ECO:0000259" key="20">
    <source>
        <dbReference type="PROSITE" id="PS50006"/>
    </source>
</evidence>
<evidence type="ECO:0000256" key="12">
    <source>
        <dbReference type="ARBA" id="ARBA00022786"/>
    </source>
</evidence>
<evidence type="ECO:0000256" key="5">
    <source>
        <dbReference type="ARBA" id="ARBA00012483"/>
    </source>
</evidence>
<dbReference type="GO" id="GO:0061630">
    <property type="term" value="F:ubiquitin protein ligase activity"/>
    <property type="evidence" value="ECO:0007669"/>
    <property type="project" value="UniProtKB-EC"/>
</dbReference>
<evidence type="ECO:0000256" key="1">
    <source>
        <dbReference type="ARBA" id="ARBA00000900"/>
    </source>
</evidence>
<dbReference type="InterPro" id="IPR013083">
    <property type="entry name" value="Znf_RING/FYVE/PHD"/>
</dbReference>
<reference evidence="22" key="1">
    <citation type="submission" date="2022-08" db="EMBL/GenBank/DDBJ databases">
        <title>Novel sulphate-reducing endosymbionts in the free-living metamonad Anaeramoeba.</title>
        <authorList>
            <person name="Jerlstrom-Hultqvist J."/>
            <person name="Cepicka I."/>
            <person name="Gallot-Lavallee L."/>
            <person name="Salas-Leiva D."/>
            <person name="Curtis B.A."/>
            <person name="Zahonova K."/>
            <person name="Pipaliya S."/>
            <person name="Dacks J."/>
            <person name="Roger A.J."/>
        </authorList>
    </citation>
    <scope>NUCLEOTIDE SEQUENCE</scope>
    <source>
        <strain evidence="22">Busselton2</strain>
    </source>
</reference>